<dbReference type="PANTHER" id="PTHR42926:SF1">
    <property type="entry name" value="CIRCADIAN CLOCK OSCILLATOR PROTEIN KAIC 1"/>
    <property type="match status" value="1"/>
</dbReference>
<evidence type="ECO:0000256" key="7">
    <source>
        <dbReference type="SAM" id="Coils"/>
    </source>
</evidence>
<organism evidence="9 10">
    <name type="scientific">Roseospira navarrensis</name>
    <dbReference type="NCBI Taxonomy" id="140058"/>
    <lineage>
        <taxon>Bacteria</taxon>
        <taxon>Pseudomonadati</taxon>
        <taxon>Pseudomonadota</taxon>
        <taxon>Alphaproteobacteria</taxon>
        <taxon>Rhodospirillales</taxon>
        <taxon>Rhodospirillaceae</taxon>
        <taxon>Roseospira</taxon>
    </lineage>
</organism>
<keyword evidence="7" id="KW-0175">Coiled coil</keyword>
<dbReference type="GO" id="GO:0016787">
    <property type="term" value="F:hydrolase activity"/>
    <property type="evidence" value="ECO:0007669"/>
    <property type="project" value="UniProtKB-KW"/>
</dbReference>
<evidence type="ECO:0000256" key="1">
    <source>
        <dbReference type="ARBA" id="ARBA00012513"/>
    </source>
</evidence>
<dbReference type="InterPro" id="IPR027417">
    <property type="entry name" value="P-loop_NTPase"/>
</dbReference>
<keyword evidence="6" id="KW-0378">Hydrolase</keyword>
<dbReference type="PANTHER" id="PTHR42926">
    <property type="match status" value="1"/>
</dbReference>
<keyword evidence="3" id="KW-0808">Transferase</keyword>
<proteinExistence type="predicted"/>
<accession>A0A7X2D4B5</accession>
<evidence type="ECO:0000256" key="6">
    <source>
        <dbReference type="ARBA" id="ARBA00022801"/>
    </source>
</evidence>
<reference evidence="9 10" key="1">
    <citation type="submission" date="2019-10" db="EMBL/GenBank/DDBJ databases">
        <title>Draft whole-genome sequence of the purple nonsulfur photosynthetic bacterium Roseospira navarrensis DSM 15114.</title>
        <authorList>
            <person name="Kyndt J.A."/>
            <person name="Meyer T.E."/>
        </authorList>
    </citation>
    <scope>NUCLEOTIDE SEQUENCE [LARGE SCALE GENOMIC DNA]</scope>
    <source>
        <strain evidence="9 10">DSM 15114</strain>
    </source>
</reference>
<dbReference type="GO" id="GO:0005524">
    <property type="term" value="F:ATP binding"/>
    <property type="evidence" value="ECO:0007669"/>
    <property type="project" value="InterPro"/>
</dbReference>
<evidence type="ECO:0000313" key="9">
    <source>
        <dbReference type="EMBL" id="MQX37686.1"/>
    </source>
</evidence>
<dbReference type="InterPro" id="IPR030665">
    <property type="entry name" value="KaiC"/>
</dbReference>
<dbReference type="InterPro" id="IPR010624">
    <property type="entry name" value="KaiC_dom"/>
</dbReference>
<evidence type="ECO:0000259" key="8">
    <source>
        <dbReference type="PROSITE" id="PS51146"/>
    </source>
</evidence>
<evidence type="ECO:0000256" key="4">
    <source>
        <dbReference type="ARBA" id="ARBA00022737"/>
    </source>
</evidence>
<comment type="caution">
    <text evidence="9">The sequence shown here is derived from an EMBL/GenBank/DDBJ whole genome shotgun (WGS) entry which is preliminary data.</text>
</comment>
<keyword evidence="10" id="KW-1185">Reference proteome</keyword>
<evidence type="ECO:0000256" key="3">
    <source>
        <dbReference type="ARBA" id="ARBA00022679"/>
    </source>
</evidence>
<dbReference type="AlphaFoldDB" id="A0A7X2D4B5"/>
<dbReference type="Proteomes" id="UP000434582">
    <property type="component" value="Unassembled WGS sequence"/>
</dbReference>
<dbReference type="SMART" id="SM00382">
    <property type="entry name" value="AAA"/>
    <property type="match status" value="2"/>
</dbReference>
<feature type="domain" description="KaiC" evidence="8">
    <location>
        <begin position="244"/>
        <end position="474"/>
    </location>
</feature>
<evidence type="ECO:0000313" key="10">
    <source>
        <dbReference type="Proteomes" id="UP000434582"/>
    </source>
</evidence>
<dbReference type="InterPro" id="IPR051347">
    <property type="entry name" value="Circadian_clock_KaiC-rel"/>
</dbReference>
<dbReference type="OrthoDB" id="9787927at2"/>
<evidence type="ECO:0000256" key="2">
    <source>
        <dbReference type="ARBA" id="ARBA00022553"/>
    </source>
</evidence>
<evidence type="ECO:0000256" key="5">
    <source>
        <dbReference type="ARBA" id="ARBA00022777"/>
    </source>
</evidence>
<dbReference type="SUPFAM" id="SSF52540">
    <property type="entry name" value="P-loop containing nucleoside triphosphate hydrolases"/>
    <property type="match status" value="2"/>
</dbReference>
<protein>
    <recommendedName>
        <fullName evidence="1">non-specific serine/threonine protein kinase</fullName>
        <ecNumber evidence="1">2.7.11.1</ecNumber>
    </recommendedName>
</protein>
<dbReference type="EC" id="2.7.11.1" evidence="1"/>
<dbReference type="PROSITE" id="PS51146">
    <property type="entry name" value="KAIC"/>
    <property type="match status" value="2"/>
</dbReference>
<keyword evidence="2" id="KW-0597">Phosphoprotein</keyword>
<keyword evidence="4" id="KW-0677">Repeat</keyword>
<keyword evidence="5" id="KW-0418">Kinase</keyword>
<dbReference type="EMBL" id="WIVE01000052">
    <property type="protein sequence ID" value="MQX37686.1"/>
    <property type="molecule type" value="Genomic_DNA"/>
</dbReference>
<name>A0A7X2D4B5_9PROT</name>
<feature type="coiled-coil region" evidence="7">
    <location>
        <begin position="480"/>
        <end position="543"/>
    </location>
</feature>
<dbReference type="InterPro" id="IPR003593">
    <property type="entry name" value="AAA+_ATPase"/>
</dbReference>
<feature type="domain" description="KaiC" evidence="8">
    <location>
        <begin position="4"/>
        <end position="243"/>
    </location>
</feature>
<dbReference type="Gene3D" id="3.40.50.300">
    <property type="entry name" value="P-loop containing nucleotide triphosphate hydrolases"/>
    <property type="match status" value="2"/>
</dbReference>
<gene>
    <name evidence="9" type="ORF">GHC57_14270</name>
</gene>
<sequence>MRLTQVGTGVPGLDNVLSGGYLAGCPTLLMGQPGCGKTLLLLQFLAEGARNGERVVCATCSEAPERLIGYMVALGHPADDWVRDGLLKMVDLRPEPGEVVVGALDLEVVKVRLDAALAVGGAIPPGARLGIDDLNRLAYAFDADGAAGPQTLGLLRLLRESGITTVISAADVPATRVTMVDYAVDAVIELRQTVEARLMTRTLRVTKMRGAGHGTNEYPFMIDEAGPTLMPPTQGQGHHRSRDGMVSTGHGRLDELLGGGLYKGASLLVSGSSGTGKTTLLGQLAHGLSEGGASVVYLTLEQDESELIHDFAGCGIDLAPHLASDRLRFRRARSVDCSLEEHLIRITRMVEREQPDALIVDAITSLADLDSLMAVKSMVLRLIDACKSRGVMIVMSELLSDASDMVSSLGLSSMLDTWVRLELARESSEYVRLIRILKGRGARTSQQIKEFQITGDGIRIEDPYVGAGTFVFGTAKVIREDQERREKANMTARLSRLRRDLEVLPGSFDAKVNEIVIERDKALEAIREEIESLQTRISDMDQGEATVSAARGGH</sequence>
<dbReference type="Pfam" id="PF06745">
    <property type="entry name" value="ATPase"/>
    <property type="match status" value="2"/>
</dbReference>
<dbReference type="GO" id="GO:0004674">
    <property type="term" value="F:protein serine/threonine kinase activity"/>
    <property type="evidence" value="ECO:0007669"/>
    <property type="project" value="UniProtKB-EC"/>
</dbReference>
<dbReference type="InterPro" id="IPR014774">
    <property type="entry name" value="KaiC-like_dom"/>
</dbReference>
<dbReference type="PIRSF" id="PIRSF039117">
    <property type="entry name" value="KaiC"/>
    <property type="match status" value="1"/>
</dbReference>